<protein>
    <submittedName>
        <fullName evidence="2">Uncharacterized protein</fullName>
    </submittedName>
</protein>
<organism evidence="2 3">
    <name type="scientific">Amycolatopsis pithecellobii</name>
    <dbReference type="NCBI Taxonomy" id="664692"/>
    <lineage>
        <taxon>Bacteria</taxon>
        <taxon>Bacillati</taxon>
        <taxon>Actinomycetota</taxon>
        <taxon>Actinomycetes</taxon>
        <taxon>Pseudonocardiales</taxon>
        <taxon>Pseudonocardiaceae</taxon>
        <taxon>Amycolatopsis</taxon>
    </lineage>
</organism>
<feature type="region of interest" description="Disordered" evidence="1">
    <location>
        <begin position="78"/>
        <end position="97"/>
    </location>
</feature>
<dbReference type="AlphaFoldDB" id="A0A6N7Z7H9"/>
<dbReference type="EMBL" id="WMBA01000061">
    <property type="protein sequence ID" value="MTD58139.1"/>
    <property type="molecule type" value="Genomic_DNA"/>
</dbReference>
<dbReference type="Proteomes" id="UP000440096">
    <property type="component" value="Unassembled WGS sequence"/>
</dbReference>
<dbReference type="RefSeq" id="WP_154760241.1">
    <property type="nucleotide sequence ID" value="NZ_WMBA01000061.1"/>
</dbReference>
<reference evidence="2 3" key="1">
    <citation type="submission" date="2019-11" db="EMBL/GenBank/DDBJ databases">
        <title>Draft genome of Amycolatopsis RM579.</title>
        <authorList>
            <person name="Duangmal K."/>
            <person name="Mingma R."/>
        </authorList>
    </citation>
    <scope>NUCLEOTIDE SEQUENCE [LARGE SCALE GENOMIC DNA]</scope>
    <source>
        <strain evidence="2 3">RM579</strain>
    </source>
</reference>
<gene>
    <name evidence="2" type="ORF">GKO32_29790</name>
</gene>
<keyword evidence="3" id="KW-1185">Reference proteome</keyword>
<evidence type="ECO:0000313" key="2">
    <source>
        <dbReference type="EMBL" id="MTD58139.1"/>
    </source>
</evidence>
<evidence type="ECO:0000256" key="1">
    <source>
        <dbReference type="SAM" id="MobiDB-lite"/>
    </source>
</evidence>
<evidence type="ECO:0000313" key="3">
    <source>
        <dbReference type="Proteomes" id="UP000440096"/>
    </source>
</evidence>
<comment type="caution">
    <text evidence="2">The sequence shown here is derived from an EMBL/GenBank/DDBJ whole genome shotgun (WGS) entry which is preliminary data.</text>
</comment>
<sequence>MISIKPGTEHFIDIAGANGRWVGEDIMESLRLSANNAGCPTITAPWPAMAHLAQLTQPLRSRDRDPIQSLVSLLARHAIQTGQDVEPHPSQGGQLPP</sequence>
<proteinExistence type="predicted"/>
<accession>A0A6N7Z7H9</accession>
<name>A0A6N7Z7H9_9PSEU</name>